<dbReference type="STRING" id="93759.A0A1R3KA38"/>
<evidence type="ECO:0000256" key="2">
    <source>
        <dbReference type="ARBA" id="ARBA00022771"/>
    </source>
</evidence>
<organism evidence="7 8">
    <name type="scientific">Corchorus olitorius</name>
    <dbReference type="NCBI Taxonomy" id="93759"/>
    <lineage>
        <taxon>Eukaryota</taxon>
        <taxon>Viridiplantae</taxon>
        <taxon>Streptophyta</taxon>
        <taxon>Embryophyta</taxon>
        <taxon>Tracheophyta</taxon>
        <taxon>Spermatophyta</taxon>
        <taxon>Magnoliopsida</taxon>
        <taxon>eudicotyledons</taxon>
        <taxon>Gunneridae</taxon>
        <taxon>Pentapetalae</taxon>
        <taxon>rosids</taxon>
        <taxon>malvids</taxon>
        <taxon>Malvales</taxon>
        <taxon>Malvaceae</taxon>
        <taxon>Grewioideae</taxon>
        <taxon>Apeibeae</taxon>
        <taxon>Corchorus</taxon>
    </lineage>
</organism>
<dbReference type="PANTHER" id="PTHR46951:SF2">
    <property type="entry name" value="BED-TYPE DOMAIN-CONTAINING PROTEIN"/>
    <property type="match status" value="1"/>
</dbReference>
<evidence type="ECO:0000259" key="6">
    <source>
        <dbReference type="PROSITE" id="PS50808"/>
    </source>
</evidence>
<name>A0A1R3KA38_9ROSI</name>
<feature type="region of interest" description="Disordered" evidence="5">
    <location>
        <begin position="1"/>
        <end position="39"/>
    </location>
</feature>
<dbReference type="InterPro" id="IPR003656">
    <property type="entry name" value="Znf_BED"/>
</dbReference>
<keyword evidence="8" id="KW-1185">Reference proteome</keyword>
<feature type="domain" description="BED-type" evidence="6">
    <location>
        <begin position="35"/>
        <end position="94"/>
    </location>
</feature>
<keyword evidence="1" id="KW-0479">Metal-binding</keyword>
<evidence type="ECO:0000313" key="7">
    <source>
        <dbReference type="EMBL" id="OMP03888.1"/>
    </source>
</evidence>
<dbReference type="Proteomes" id="UP000187203">
    <property type="component" value="Unassembled WGS sequence"/>
</dbReference>
<evidence type="ECO:0000313" key="8">
    <source>
        <dbReference type="Proteomes" id="UP000187203"/>
    </source>
</evidence>
<dbReference type="AlphaFoldDB" id="A0A1R3KA38"/>
<dbReference type="GO" id="GO:0003677">
    <property type="term" value="F:DNA binding"/>
    <property type="evidence" value="ECO:0007669"/>
    <property type="project" value="InterPro"/>
</dbReference>
<protein>
    <submittedName>
        <fullName evidence="7">Zinc finger, BED-type</fullName>
    </submittedName>
</protein>
<accession>A0A1R3KA38</accession>
<feature type="region of interest" description="Disordered" evidence="5">
    <location>
        <begin position="175"/>
        <end position="217"/>
    </location>
</feature>
<sequence>MDASGSSTPSTPSTNTPLTDSSTQNSSPKRSSKRGKSDPAWAHCRLIESTTSKGKLMCMYCQKVFAGGGINIFKQHLAGTRGEVEACKKVLPDEHLHMEDDYIQQIPSPFSAPPMSKGKGSSARGYQDKRTAQGDFGRKSAIADRDAMLPEDLNLGDILADDDDDANDVEVGIGDRNQSYMDTPSIRSQNLDDELSPRSNAHGIGTNLSPWPPVNFD</sequence>
<dbReference type="OrthoDB" id="645489at2759"/>
<dbReference type="PROSITE" id="PS50808">
    <property type="entry name" value="ZF_BED"/>
    <property type="match status" value="1"/>
</dbReference>
<feature type="compositionally biased region" description="Low complexity" evidence="5">
    <location>
        <begin position="1"/>
        <end position="29"/>
    </location>
</feature>
<feature type="region of interest" description="Disordered" evidence="5">
    <location>
        <begin position="109"/>
        <end position="135"/>
    </location>
</feature>
<proteinExistence type="predicted"/>
<keyword evidence="2 4" id="KW-0863">Zinc-finger</keyword>
<evidence type="ECO:0000256" key="4">
    <source>
        <dbReference type="PROSITE-ProRule" id="PRU00027"/>
    </source>
</evidence>
<gene>
    <name evidence="7" type="ORF">COLO4_10134</name>
</gene>
<reference evidence="8" key="1">
    <citation type="submission" date="2013-09" db="EMBL/GenBank/DDBJ databases">
        <title>Corchorus olitorius genome sequencing.</title>
        <authorList>
            <person name="Alam M."/>
            <person name="Haque M.S."/>
            <person name="Islam M.S."/>
            <person name="Emdad E.M."/>
            <person name="Islam M.M."/>
            <person name="Ahmed B."/>
            <person name="Halim A."/>
            <person name="Hossen Q.M.M."/>
            <person name="Hossain M.Z."/>
            <person name="Ahmed R."/>
            <person name="Khan M.M."/>
            <person name="Islam R."/>
            <person name="Rashid M.M."/>
            <person name="Khan S.A."/>
            <person name="Rahman M.S."/>
            <person name="Alam M."/>
            <person name="Yahiya A.S."/>
            <person name="Khan M.S."/>
            <person name="Azam M.S."/>
            <person name="Haque T."/>
            <person name="Lashkar M.Z.H."/>
            <person name="Akhand A.I."/>
            <person name="Morshed G."/>
            <person name="Roy S."/>
            <person name="Uddin K.S."/>
            <person name="Rabeya T."/>
            <person name="Hossain A.S."/>
            <person name="Chowdhury A."/>
            <person name="Snigdha A.R."/>
            <person name="Mortoza M.S."/>
            <person name="Matin S.A."/>
            <person name="Hoque S.M.E."/>
            <person name="Islam M.K."/>
            <person name="Roy D.K."/>
            <person name="Haider R."/>
            <person name="Moosa M.M."/>
            <person name="Elias S.M."/>
            <person name="Hasan A.M."/>
            <person name="Jahan S."/>
            <person name="Shafiuddin M."/>
            <person name="Mahmood N."/>
            <person name="Shommy N.S."/>
        </authorList>
    </citation>
    <scope>NUCLEOTIDE SEQUENCE [LARGE SCALE GENOMIC DNA]</scope>
    <source>
        <strain evidence="8">cv. O-4</strain>
    </source>
</reference>
<evidence type="ECO:0000256" key="3">
    <source>
        <dbReference type="ARBA" id="ARBA00022833"/>
    </source>
</evidence>
<dbReference type="EMBL" id="AWUE01014380">
    <property type="protein sequence ID" value="OMP03888.1"/>
    <property type="molecule type" value="Genomic_DNA"/>
</dbReference>
<feature type="compositionally biased region" description="Basic and acidic residues" evidence="5">
    <location>
        <begin position="126"/>
        <end position="135"/>
    </location>
</feature>
<dbReference type="PANTHER" id="PTHR46951">
    <property type="entry name" value="BED-TYPE DOMAIN-CONTAINING PROTEIN"/>
    <property type="match status" value="1"/>
</dbReference>
<evidence type="ECO:0000256" key="5">
    <source>
        <dbReference type="SAM" id="MobiDB-lite"/>
    </source>
</evidence>
<comment type="caution">
    <text evidence="7">The sequence shown here is derived from an EMBL/GenBank/DDBJ whole genome shotgun (WGS) entry which is preliminary data.</text>
</comment>
<feature type="compositionally biased region" description="Polar residues" evidence="5">
    <location>
        <begin position="176"/>
        <end position="189"/>
    </location>
</feature>
<dbReference type="Pfam" id="PF02892">
    <property type="entry name" value="zf-BED"/>
    <property type="match status" value="1"/>
</dbReference>
<keyword evidence="3" id="KW-0862">Zinc</keyword>
<dbReference type="GO" id="GO:0008270">
    <property type="term" value="F:zinc ion binding"/>
    <property type="evidence" value="ECO:0007669"/>
    <property type="project" value="UniProtKB-KW"/>
</dbReference>
<evidence type="ECO:0000256" key="1">
    <source>
        <dbReference type="ARBA" id="ARBA00022723"/>
    </source>
</evidence>